<dbReference type="InterPro" id="IPR011990">
    <property type="entry name" value="TPR-like_helical_dom_sf"/>
</dbReference>
<keyword evidence="2" id="KW-0472">Membrane</keyword>
<reference evidence="3" key="2">
    <citation type="submission" date="2020-09" db="EMBL/GenBank/DDBJ databases">
        <authorList>
            <person name="Sun Q."/>
            <person name="Ohkuma M."/>
        </authorList>
    </citation>
    <scope>NUCLEOTIDE SEQUENCE</scope>
    <source>
        <strain evidence="3">JCM 4122</strain>
    </source>
</reference>
<comment type="caution">
    <text evidence="3">The sequence shown here is derived from an EMBL/GenBank/DDBJ whole genome shotgun (WGS) entry which is preliminary data.</text>
</comment>
<dbReference type="InterPro" id="IPR019734">
    <property type="entry name" value="TPR_rpt"/>
</dbReference>
<evidence type="ECO:0000256" key="1">
    <source>
        <dbReference type="PROSITE-ProRule" id="PRU00339"/>
    </source>
</evidence>
<evidence type="ECO:0000256" key="2">
    <source>
        <dbReference type="SAM" id="Phobius"/>
    </source>
</evidence>
<dbReference type="EMBL" id="BNBE01000001">
    <property type="protein sequence ID" value="GHG01328.1"/>
    <property type="molecule type" value="Genomic_DNA"/>
</dbReference>
<accession>A0A919BPQ3</accession>
<dbReference type="AlphaFoldDB" id="A0A919BPQ3"/>
<evidence type="ECO:0000313" key="4">
    <source>
        <dbReference type="Proteomes" id="UP000632849"/>
    </source>
</evidence>
<organism evidence="3 4">
    <name type="scientific">Streptomyces filamentosus</name>
    <name type="common">Streptomyces roseosporus</name>
    <dbReference type="NCBI Taxonomy" id="67294"/>
    <lineage>
        <taxon>Bacteria</taxon>
        <taxon>Bacillati</taxon>
        <taxon>Actinomycetota</taxon>
        <taxon>Actinomycetes</taxon>
        <taxon>Kitasatosporales</taxon>
        <taxon>Streptomycetaceae</taxon>
        <taxon>Streptomyces</taxon>
    </lineage>
</organism>
<dbReference type="Proteomes" id="UP000632849">
    <property type="component" value="Unassembled WGS sequence"/>
</dbReference>
<reference evidence="3" key="1">
    <citation type="journal article" date="2014" name="Int. J. Syst. Evol. Microbiol.">
        <title>Complete genome sequence of Corynebacterium casei LMG S-19264T (=DSM 44701T), isolated from a smear-ripened cheese.</title>
        <authorList>
            <consortium name="US DOE Joint Genome Institute (JGI-PGF)"/>
            <person name="Walter F."/>
            <person name="Albersmeier A."/>
            <person name="Kalinowski J."/>
            <person name="Ruckert C."/>
        </authorList>
    </citation>
    <scope>NUCLEOTIDE SEQUENCE</scope>
    <source>
        <strain evidence="3">JCM 4122</strain>
    </source>
</reference>
<dbReference type="RefSeq" id="WP_150228137.1">
    <property type="nucleotide sequence ID" value="NZ_BNBE01000001.1"/>
</dbReference>
<keyword evidence="1" id="KW-0802">TPR repeat</keyword>
<dbReference type="SUPFAM" id="SSF48452">
    <property type="entry name" value="TPR-like"/>
    <property type="match status" value="1"/>
</dbReference>
<feature type="transmembrane region" description="Helical" evidence="2">
    <location>
        <begin position="240"/>
        <end position="265"/>
    </location>
</feature>
<dbReference type="Pfam" id="PF12895">
    <property type="entry name" value="ANAPC3"/>
    <property type="match status" value="1"/>
</dbReference>
<dbReference type="Pfam" id="PF13432">
    <property type="entry name" value="TPR_16"/>
    <property type="match status" value="1"/>
</dbReference>
<gene>
    <name evidence="3" type="ORF">GCM10017667_36050</name>
</gene>
<dbReference type="GeneID" id="95659243"/>
<dbReference type="SMART" id="SM00028">
    <property type="entry name" value="TPR"/>
    <property type="match status" value="4"/>
</dbReference>
<feature type="transmembrane region" description="Helical" evidence="2">
    <location>
        <begin position="345"/>
        <end position="364"/>
    </location>
</feature>
<dbReference type="Gene3D" id="1.25.40.10">
    <property type="entry name" value="Tetratricopeptide repeat domain"/>
    <property type="match status" value="2"/>
</dbReference>
<protein>
    <recommendedName>
        <fullName evidence="5">Tetratricopeptide repeat protein</fullName>
    </recommendedName>
</protein>
<feature type="transmembrane region" description="Helical" evidence="2">
    <location>
        <begin position="271"/>
        <end position="297"/>
    </location>
</feature>
<evidence type="ECO:0000313" key="3">
    <source>
        <dbReference type="EMBL" id="GHG01328.1"/>
    </source>
</evidence>
<name>A0A919BPQ3_STRFL</name>
<feature type="repeat" description="TPR" evidence="1">
    <location>
        <begin position="157"/>
        <end position="190"/>
    </location>
</feature>
<proteinExistence type="predicted"/>
<keyword evidence="2" id="KW-0812">Transmembrane</keyword>
<feature type="transmembrane region" description="Helical" evidence="2">
    <location>
        <begin position="318"/>
        <end position="339"/>
    </location>
</feature>
<keyword evidence="2" id="KW-1133">Transmembrane helix</keyword>
<sequence>MTTPATPAGPATPSALARAEALYEAGRYEQAGELAARHLAEDPEDADALTLLARCRHRAGGHADALVAVEQALRAEPEQIGAHLMRTQILLALKRYGDAEASALRTVELAPQFWGSHYALGTALAETAEAGRGRDRARVAAAYEAARTAVALGPEEDAAHFLVGLTAQRRGDHATARRAYETTLRLNPQSSEAHNNLSLLKLRRRWLRRGAWTQAAEGFVASAALDLTDRKARYNLEAMAWGTAAGARWVALLGFLASAVARAWIPSPPTWSGAAVPLLAGGAVLVGAWAGWAVWMTRRVPPRLRRPLLLVARNCRPVLFMAGAVGLLGLHSFAALALWSLDQGAVNGFGTLLFWTVIITYWASRTALNRRMPKD</sequence>
<dbReference type="PROSITE" id="PS50005">
    <property type="entry name" value="TPR"/>
    <property type="match status" value="1"/>
</dbReference>
<keyword evidence="4" id="KW-1185">Reference proteome</keyword>
<evidence type="ECO:0008006" key="5">
    <source>
        <dbReference type="Google" id="ProtNLM"/>
    </source>
</evidence>